<reference evidence="3" key="4">
    <citation type="submission" date="2025-09" db="UniProtKB">
        <authorList>
            <consortium name="Ensembl"/>
        </authorList>
    </citation>
    <scope>IDENTIFICATION</scope>
</reference>
<feature type="signal peptide" evidence="2">
    <location>
        <begin position="1"/>
        <end position="25"/>
    </location>
</feature>
<accession>F7ARD3</accession>
<protein>
    <submittedName>
        <fullName evidence="3">Uncharacterized protein</fullName>
    </submittedName>
</protein>
<evidence type="ECO:0000256" key="2">
    <source>
        <dbReference type="SAM" id="SignalP"/>
    </source>
</evidence>
<dbReference type="Ensembl" id="ENSCINT00000025966.2">
    <property type="protein sequence ID" value="ENSCINP00000025720.2"/>
    <property type="gene ID" value="ENSCING00000014150.2"/>
</dbReference>
<dbReference type="InParanoid" id="F7ARD3"/>
<sequence length="330" mass="37714">MQRPWVYEFALLCCIILLRVGLTKSVKLPCQQRYSEVATSGFATTFSTTTTQATTTTIHSQVTLAPSYVKANLCCGSRPFNSDVGVCCMGRVLRKSTRRCCLDGKHAPSESRCFCYPSSIWVTDEIDHLSGIEIQFTSLIEEMDATIEPLREQMVAAEEHIEFLDSKANSLYQEFLVHINMTRNRDPAEAEYITELISFLVANEANVENARKRLGALEKESMELLDAVVQSEEEEYSQTSSQTTRTTDVLTHSSLRRLRREIQTMNTTVETAEKLMDIVRQEIEQNLPVPEFNRQEAIRLTIERQNVLMNITRENRALSELRNRVQILTR</sequence>
<feature type="chain" id="PRO_5005677817" evidence="2">
    <location>
        <begin position="26"/>
        <end position="330"/>
    </location>
</feature>
<keyword evidence="1" id="KW-0175">Coiled coil</keyword>
<reference evidence="3" key="3">
    <citation type="submission" date="2025-08" db="UniProtKB">
        <authorList>
            <consortium name="Ensembl"/>
        </authorList>
    </citation>
    <scope>IDENTIFICATION</scope>
</reference>
<reference evidence="4" key="1">
    <citation type="journal article" date="2002" name="Science">
        <title>The draft genome of Ciona intestinalis: insights into chordate and vertebrate origins.</title>
        <authorList>
            <person name="Dehal P."/>
            <person name="Satou Y."/>
            <person name="Campbell R.K."/>
            <person name="Chapman J."/>
            <person name="Degnan B."/>
            <person name="De Tomaso A."/>
            <person name="Davidson B."/>
            <person name="Di Gregorio A."/>
            <person name="Gelpke M."/>
            <person name="Goodstein D.M."/>
            <person name="Harafuji N."/>
            <person name="Hastings K.E."/>
            <person name="Ho I."/>
            <person name="Hotta K."/>
            <person name="Huang W."/>
            <person name="Kawashima T."/>
            <person name="Lemaire P."/>
            <person name="Martinez D."/>
            <person name="Meinertzhagen I.A."/>
            <person name="Necula S."/>
            <person name="Nonaka M."/>
            <person name="Putnam N."/>
            <person name="Rash S."/>
            <person name="Saiga H."/>
            <person name="Satake M."/>
            <person name="Terry A."/>
            <person name="Yamada L."/>
            <person name="Wang H.G."/>
            <person name="Awazu S."/>
            <person name="Azumi K."/>
            <person name="Boore J."/>
            <person name="Branno M."/>
            <person name="Chin-Bow S."/>
            <person name="DeSantis R."/>
            <person name="Doyle S."/>
            <person name="Francino P."/>
            <person name="Keys D.N."/>
            <person name="Haga S."/>
            <person name="Hayashi H."/>
            <person name="Hino K."/>
            <person name="Imai K.S."/>
            <person name="Inaba K."/>
            <person name="Kano S."/>
            <person name="Kobayashi K."/>
            <person name="Kobayashi M."/>
            <person name="Lee B.I."/>
            <person name="Makabe K.W."/>
            <person name="Manohar C."/>
            <person name="Matassi G."/>
            <person name="Medina M."/>
            <person name="Mochizuki Y."/>
            <person name="Mount S."/>
            <person name="Morishita T."/>
            <person name="Miura S."/>
            <person name="Nakayama A."/>
            <person name="Nishizaka S."/>
            <person name="Nomoto H."/>
            <person name="Ohta F."/>
            <person name="Oishi K."/>
            <person name="Rigoutsos I."/>
            <person name="Sano M."/>
            <person name="Sasaki A."/>
            <person name="Sasakura Y."/>
            <person name="Shoguchi E."/>
            <person name="Shin-i T."/>
            <person name="Spagnuolo A."/>
            <person name="Stainier D."/>
            <person name="Suzuki M.M."/>
            <person name="Tassy O."/>
            <person name="Takatori N."/>
            <person name="Tokuoka M."/>
            <person name="Yagi K."/>
            <person name="Yoshizaki F."/>
            <person name="Wada S."/>
            <person name="Zhang C."/>
            <person name="Hyatt P.D."/>
            <person name="Larimer F."/>
            <person name="Detter C."/>
            <person name="Doggett N."/>
            <person name="Glavina T."/>
            <person name="Hawkins T."/>
            <person name="Richardson P."/>
            <person name="Lucas S."/>
            <person name="Kohara Y."/>
            <person name="Levine M."/>
            <person name="Satoh N."/>
            <person name="Rokhsar D.S."/>
        </authorList>
    </citation>
    <scope>NUCLEOTIDE SEQUENCE [LARGE SCALE GENOMIC DNA]</scope>
</reference>
<reference evidence="3" key="2">
    <citation type="journal article" date="2008" name="Genome Biol.">
        <title>Improved genome assembly and evidence-based global gene model set for the chordate Ciona intestinalis: new insight into intron and operon populations.</title>
        <authorList>
            <person name="Satou Y."/>
            <person name="Mineta K."/>
            <person name="Ogasawara M."/>
            <person name="Sasakura Y."/>
            <person name="Shoguchi E."/>
            <person name="Ueno K."/>
            <person name="Yamada L."/>
            <person name="Matsumoto J."/>
            <person name="Wasserscheid J."/>
            <person name="Dewar K."/>
            <person name="Wiley G.B."/>
            <person name="Macmil S.L."/>
            <person name="Roe B.A."/>
            <person name="Zeller R.W."/>
            <person name="Hastings K.E."/>
            <person name="Lemaire P."/>
            <person name="Lindquist E."/>
            <person name="Endo T."/>
            <person name="Hotta K."/>
            <person name="Inaba K."/>
        </authorList>
    </citation>
    <scope>NUCLEOTIDE SEQUENCE [LARGE SCALE GENOMIC DNA]</scope>
    <source>
        <strain evidence="3">wild type</strain>
    </source>
</reference>
<dbReference type="Proteomes" id="UP000008144">
    <property type="component" value="Chromosome 12"/>
</dbReference>
<evidence type="ECO:0000313" key="4">
    <source>
        <dbReference type="Proteomes" id="UP000008144"/>
    </source>
</evidence>
<dbReference type="EMBL" id="EAAA01001018">
    <property type="status" value="NOT_ANNOTATED_CDS"/>
    <property type="molecule type" value="Genomic_DNA"/>
</dbReference>
<feature type="coiled-coil region" evidence="1">
    <location>
        <begin position="200"/>
        <end position="282"/>
    </location>
</feature>
<dbReference type="HOGENOM" id="CLU_843433_0_0_1"/>
<dbReference type="AlphaFoldDB" id="F7ARD3"/>
<keyword evidence="2" id="KW-0732">Signal</keyword>
<proteinExistence type="predicted"/>
<evidence type="ECO:0000256" key="1">
    <source>
        <dbReference type="SAM" id="Coils"/>
    </source>
</evidence>
<evidence type="ECO:0000313" key="3">
    <source>
        <dbReference type="Ensembl" id="ENSCINP00000025720.2"/>
    </source>
</evidence>
<keyword evidence="4" id="KW-1185">Reference proteome</keyword>
<organism evidence="3 4">
    <name type="scientific">Ciona intestinalis</name>
    <name type="common">Transparent sea squirt</name>
    <name type="synonym">Ascidia intestinalis</name>
    <dbReference type="NCBI Taxonomy" id="7719"/>
    <lineage>
        <taxon>Eukaryota</taxon>
        <taxon>Metazoa</taxon>
        <taxon>Chordata</taxon>
        <taxon>Tunicata</taxon>
        <taxon>Ascidiacea</taxon>
        <taxon>Phlebobranchia</taxon>
        <taxon>Cionidae</taxon>
        <taxon>Ciona</taxon>
    </lineage>
</organism>
<name>F7ARD3_CIOIN</name>